<sequence>MSGSRPPASEVLDKLGILHDLRSLDPHLAGTPPLGVDLPDSDIDILCHAPDPLAACRLLWACFHARRGFSVRQWRNGSRPVIARFEALGWQIEVFAAPEPVARQAGWRHFQVERRLLELGGPPLREAVLALRRQGLKTEPAFARLLGLPGDPFCAMLDLAEADDDGLAAHLARAGFHPVAGAAHRRR</sequence>
<dbReference type="Proteomes" id="UP001595593">
    <property type="component" value="Unassembled WGS sequence"/>
</dbReference>
<comment type="caution">
    <text evidence="1">The sequence shown here is derived from an EMBL/GenBank/DDBJ whole genome shotgun (WGS) entry which is preliminary data.</text>
</comment>
<proteinExistence type="predicted"/>
<dbReference type="EMBL" id="JBHRTN010000004">
    <property type="protein sequence ID" value="MFC3123834.1"/>
    <property type="molecule type" value="Genomic_DNA"/>
</dbReference>
<dbReference type="Pfam" id="PF14091">
    <property type="entry name" value="DUF4269"/>
    <property type="match status" value="1"/>
</dbReference>
<accession>A0ABV7FWV8</accession>
<dbReference type="RefSeq" id="WP_379593108.1">
    <property type="nucleotide sequence ID" value="NZ_JBHRTN010000004.1"/>
</dbReference>
<gene>
    <name evidence="1" type="ORF">ACFOD4_02080</name>
</gene>
<organism evidence="1 2">
    <name type="scientific">Teichococcus globiformis</name>
    <dbReference type="NCBI Taxonomy" id="2307229"/>
    <lineage>
        <taxon>Bacteria</taxon>
        <taxon>Pseudomonadati</taxon>
        <taxon>Pseudomonadota</taxon>
        <taxon>Alphaproteobacteria</taxon>
        <taxon>Acetobacterales</taxon>
        <taxon>Roseomonadaceae</taxon>
        <taxon>Roseomonas</taxon>
    </lineage>
</organism>
<keyword evidence="2" id="KW-1185">Reference proteome</keyword>
<evidence type="ECO:0000313" key="1">
    <source>
        <dbReference type="EMBL" id="MFC3123834.1"/>
    </source>
</evidence>
<name>A0ABV7FWV8_9PROT</name>
<reference evidence="2" key="1">
    <citation type="journal article" date="2019" name="Int. J. Syst. Evol. Microbiol.">
        <title>The Global Catalogue of Microorganisms (GCM) 10K type strain sequencing project: providing services to taxonomists for standard genome sequencing and annotation.</title>
        <authorList>
            <consortium name="The Broad Institute Genomics Platform"/>
            <consortium name="The Broad Institute Genome Sequencing Center for Infectious Disease"/>
            <person name="Wu L."/>
            <person name="Ma J."/>
        </authorList>
    </citation>
    <scope>NUCLEOTIDE SEQUENCE [LARGE SCALE GENOMIC DNA]</scope>
    <source>
        <strain evidence="2">KCTC 52094</strain>
    </source>
</reference>
<dbReference type="InterPro" id="IPR025365">
    <property type="entry name" value="DUF4269"/>
</dbReference>
<protein>
    <submittedName>
        <fullName evidence="1">DUF4269 domain-containing protein</fullName>
    </submittedName>
</protein>
<evidence type="ECO:0000313" key="2">
    <source>
        <dbReference type="Proteomes" id="UP001595593"/>
    </source>
</evidence>